<dbReference type="Gene3D" id="2.40.70.10">
    <property type="entry name" value="Acid Proteases"/>
    <property type="match status" value="1"/>
</dbReference>
<dbReference type="InterPro" id="IPR043502">
    <property type="entry name" value="DNA/RNA_pol_sf"/>
</dbReference>
<evidence type="ECO:0000256" key="1">
    <source>
        <dbReference type="ARBA" id="ARBA00022801"/>
    </source>
</evidence>
<sequence length="820" mass="92200">MTDLDDHLQAKTYELDITVMRWQNKVDFKKSELSQQAVLIASCQGTTSCEEPSTGNSGNNYDSTGDFREFNAFWSVFEALIHNDASLTDQEKFLFLKQAVKGEAAACITYVPVIGEKYCVAVNILKKQYDRSASIADILISEIEKIPRAHDTPKSCRDTLSAIASRIIHLEQTSVSLKADRVWRRLILSKFTEYICGRVIRKENKAGIPLEVKEIIEAVDEIVTLQETTELTTATLFGNYSHGIDDDRFPKQNEPRQIELGSARRTLPLCLCGETHSPLYCTTFTTPEGRRTEARQRNLCWKCFREGHTSKFCKTLGPCPRCREDHHSSLCTSTTSGDRQTNCANGTQNQPPTVVHQEAVSVALSSNSRFMRHAKGSGVSARNINQCEAAHLTESTIGPKPPTLSQCVLQMASALIFNESEVDYQPVTILLDSGAQRSFIKNKLREELKLPTKGSNSFTTTGMGELQETFESTEVHITLKNIRSSMKLKRVPVFTKEKLTASSSTAKLSSIDKALIRKKKLSIAQRSLASTTSSPDIIVGQDLLNQIILHDTPIMRLPSGLVLTPTIFGYTISGVHLQRIDRDATRCLWIRNIDQPLCKANMVIYRFTRATFGLNCSPFLLGATIMEHLDQTSDREMAERIKDNVYVDNILMTAETSQQAERDCLQARQLFAEINMNLREFRTQRSKHAAARGMPREVDYSQSTRDTVELRTGHTGYRLRIPEMRFHYEDDFITVPEAERTSKLLLRNHQQQSHLPDESKFPILVGAQSDLASLIIKDAHATFHLGKAHTILEYEKNSGIRNSGDKSRKFSDDACLANDE</sequence>
<accession>A0A3P8A463</accession>
<evidence type="ECO:0000313" key="4">
    <source>
        <dbReference type="EMBL" id="VDO97839.1"/>
    </source>
</evidence>
<organism evidence="5 6">
    <name type="scientific">Heligmosomoides polygyrus</name>
    <name type="common">Parasitic roundworm</name>
    <dbReference type="NCBI Taxonomy" id="6339"/>
    <lineage>
        <taxon>Eukaryota</taxon>
        <taxon>Metazoa</taxon>
        <taxon>Ecdysozoa</taxon>
        <taxon>Nematoda</taxon>
        <taxon>Chromadorea</taxon>
        <taxon>Rhabditida</taxon>
        <taxon>Rhabditina</taxon>
        <taxon>Rhabditomorpha</taxon>
        <taxon>Strongyloidea</taxon>
        <taxon>Heligmosomidae</taxon>
        <taxon>Heligmosomoides</taxon>
    </lineage>
</organism>
<dbReference type="SUPFAM" id="SSF50630">
    <property type="entry name" value="Acid proteases"/>
    <property type="match status" value="1"/>
</dbReference>
<dbReference type="InterPro" id="IPR021109">
    <property type="entry name" value="Peptidase_aspartic_dom_sf"/>
</dbReference>
<dbReference type="Proteomes" id="UP000050761">
    <property type="component" value="Unassembled WGS sequence"/>
</dbReference>
<evidence type="ECO:0000313" key="5">
    <source>
        <dbReference type="Proteomes" id="UP000050761"/>
    </source>
</evidence>
<dbReference type="OrthoDB" id="5868234at2759"/>
<dbReference type="EMBL" id="UZAH01028126">
    <property type="protein sequence ID" value="VDO97839.1"/>
    <property type="molecule type" value="Genomic_DNA"/>
</dbReference>
<dbReference type="GO" id="GO:0004190">
    <property type="term" value="F:aspartic-type endopeptidase activity"/>
    <property type="evidence" value="ECO:0007669"/>
    <property type="project" value="InterPro"/>
</dbReference>
<accession>A0A183FYY8</accession>
<evidence type="ECO:0000259" key="3">
    <source>
        <dbReference type="PROSITE" id="PS50175"/>
    </source>
</evidence>
<keyword evidence="5" id="KW-1185">Reference proteome</keyword>
<dbReference type="WBParaSite" id="HPBE_0001391001-mRNA-1">
    <property type="protein sequence ID" value="HPBE_0001391001-mRNA-1"/>
    <property type="gene ID" value="HPBE_0001391001"/>
</dbReference>
<dbReference type="InterPro" id="IPR001969">
    <property type="entry name" value="Aspartic_peptidase_AS"/>
</dbReference>
<dbReference type="InterPro" id="IPR005312">
    <property type="entry name" value="DUF1759"/>
</dbReference>
<feature type="region of interest" description="Disordered" evidence="2">
    <location>
        <begin position="801"/>
        <end position="820"/>
    </location>
</feature>
<protein>
    <submittedName>
        <fullName evidence="6">Peptidase A2 domain-containing protein</fullName>
    </submittedName>
</protein>
<dbReference type="SUPFAM" id="SSF56672">
    <property type="entry name" value="DNA/RNA polymerases"/>
    <property type="match status" value="1"/>
</dbReference>
<proteinExistence type="predicted"/>
<reference evidence="4 5" key="1">
    <citation type="submission" date="2018-11" db="EMBL/GenBank/DDBJ databases">
        <authorList>
            <consortium name="Pathogen Informatics"/>
        </authorList>
    </citation>
    <scope>NUCLEOTIDE SEQUENCE [LARGE SCALE GENOMIC DNA]</scope>
</reference>
<dbReference type="InterPro" id="IPR001995">
    <property type="entry name" value="Peptidase_A2_cat"/>
</dbReference>
<dbReference type="InterPro" id="IPR008737">
    <property type="entry name" value="DUF1758"/>
</dbReference>
<evidence type="ECO:0000256" key="2">
    <source>
        <dbReference type="SAM" id="MobiDB-lite"/>
    </source>
</evidence>
<evidence type="ECO:0000313" key="6">
    <source>
        <dbReference type="WBParaSite" id="HPBE_0001391001-mRNA-1"/>
    </source>
</evidence>
<name>A0A183FYY8_HELPZ</name>
<feature type="compositionally biased region" description="Basic and acidic residues" evidence="2">
    <location>
        <begin position="801"/>
        <end position="812"/>
    </location>
</feature>
<dbReference type="GO" id="GO:0006508">
    <property type="term" value="P:proteolysis"/>
    <property type="evidence" value="ECO:0007669"/>
    <property type="project" value="InterPro"/>
</dbReference>
<feature type="domain" description="Peptidase A2" evidence="3">
    <location>
        <begin position="427"/>
        <end position="543"/>
    </location>
</feature>
<dbReference type="PANTHER" id="PTHR47331:SF4">
    <property type="entry name" value="PEPTIDASE S1 DOMAIN-CONTAINING PROTEIN"/>
    <property type="match status" value="1"/>
</dbReference>
<dbReference type="AlphaFoldDB" id="A0A183FYY8"/>
<dbReference type="Pfam" id="PF05585">
    <property type="entry name" value="DUF1758"/>
    <property type="match status" value="1"/>
</dbReference>
<dbReference type="PROSITE" id="PS50175">
    <property type="entry name" value="ASP_PROT_RETROV"/>
    <property type="match status" value="1"/>
</dbReference>
<dbReference type="PROSITE" id="PS00141">
    <property type="entry name" value="ASP_PROTEASE"/>
    <property type="match status" value="1"/>
</dbReference>
<dbReference type="PANTHER" id="PTHR47331">
    <property type="entry name" value="PHD-TYPE DOMAIN-CONTAINING PROTEIN"/>
    <property type="match status" value="1"/>
</dbReference>
<dbReference type="Pfam" id="PF03564">
    <property type="entry name" value="DUF1759"/>
    <property type="match status" value="1"/>
</dbReference>
<keyword evidence="1" id="KW-0378">Hydrolase</keyword>
<gene>
    <name evidence="4" type="ORF">HPBE_LOCUS13911</name>
</gene>
<reference evidence="6" key="2">
    <citation type="submission" date="2019-09" db="UniProtKB">
        <authorList>
            <consortium name="WormBaseParasite"/>
        </authorList>
    </citation>
    <scope>IDENTIFICATION</scope>
</reference>